<sequence>MGVNVPAMLKRLYPPCVAAALLVACTCLPARAAPQDDARGTDALNAGHTSAPAAPSGEERPQLSPEEGESAPPVTVTSNGPRFCAMLLQAIDDSSEQPLPNDVRALREEGIGLCQQGRTHLGITRLRRALVALREEHDTP</sequence>
<dbReference type="Proteomes" id="UP000585665">
    <property type="component" value="Unassembled WGS sequence"/>
</dbReference>
<gene>
    <name evidence="3" type="ORF">HUK82_12835</name>
</gene>
<evidence type="ECO:0000256" key="2">
    <source>
        <dbReference type="SAM" id="SignalP"/>
    </source>
</evidence>
<organism evidence="3 4">
    <name type="scientific">Ameyamaea chiangmaiensis</name>
    <dbReference type="NCBI Taxonomy" id="442969"/>
    <lineage>
        <taxon>Bacteria</taxon>
        <taxon>Pseudomonadati</taxon>
        <taxon>Pseudomonadota</taxon>
        <taxon>Alphaproteobacteria</taxon>
        <taxon>Acetobacterales</taxon>
        <taxon>Acetobacteraceae</taxon>
        <taxon>Ameyamaea</taxon>
    </lineage>
</organism>
<proteinExistence type="predicted"/>
<dbReference type="AlphaFoldDB" id="A0A850PF21"/>
<protein>
    <recommendedName>
        <fullName evidence="5">Secreted protein</fullName>
    </recommendedName>
</protein>
<evidence type="ECO:0000313" key="4">
    <source>
        <dbReference type="Proteomes" id="UP000585665"/>
    </source>
</evidence>
<keyword evidence="2" id="KW-0732">Signal</keyword>
<feature type="chain" id="PRO_5032346341" description="Secreted protein" evidence="2">
    <location>
        <begin position="33"/>
        <end position="140"/>
    </location>
</feature>
<name>A0A850PF21_9PROT</name>
<dbReference type="EMBL" id="JABXXR010000128">
    <property type="protein sequence ID" value="NVN41443.1"/>
    <property type="molecule type" value="Genomic_DNA"/>
</dbReference>
<keyword evidence="4" id="KW-1185">Reference proteome</keyword>
<accession>A0A850PF21</accession>
<feature type="region of interest" description="Disordered" evidence="1">
    <location>
        <begin position="36"/>
        <end position="78"/>
    </location>
</feature>
<feature type="signal peptide" evidence="2">
    <location>
        <begin position="1"/>
        <end position="32"/>
    </location>
</feature>
<reference evidence="3 4" key="1">
    <citation type="submission" date="2020-06" db="EMBL/GenBank/DDBJ databases">
        <title>Description of novel acetic acid bacteria.</title>
        <authorList>
            <person name="Sombolestani A."/>
        </authorList>
    </citation>
    <scope>NUCLEOTIDE SEQUENCE [LARGE SCALE GENOMIC DNA]</scope>
    <source>
        <strain evidence="3 4">LMG 27010</strain>
    </source>
</reference>
<comment type="caution">
    <text evidence="3">The sequence shown here is derived from an EMBL/GenBank/DDBJ whole genome shotgun (WGS) entry which is preliminary data.</text>
</comment>
<evidence type="ECO:0000313" key="3">
    <source>
        <dbReference type="EMBL" id="NVN41443.1"/>
    </source>
</evidence>
<evidence type="ECO:0008006" key="5">
    <source>
        <dbReference type="Google" id="ProtNLM"/>
    </source>
</evidence>
<dbReference type="RefSeq" id="WP_176614339.1">
    <property type="nucleotide sequence ID" value="NZ_JABXXR010000128.1"/>
</dbReference>
<evidence type="ECO:0000256" key="1">
    <source>
        <dbReference type="SAM" id="MobiDB-lite"/>
    </source>
</evidence>